<feature type="transmembrane region" description="Helical" evidence="10">
    <location>
        <begin position="120"/>
        <end position="141"/>
    </location>
</feature>
<dbReference type="AlphaFoldDB" id="A0A852UV16"/>
<evidence type="ECO:0000313" key="13">
    <source>
        <dbReference type="EMBL" id="NYF39386.1"/>
    </source>
</evidence>
<dbReference type="Pfam" id="PF07730">
    <property type="entry name" value="HisKA_3"/>
    <property type="match status" value="1"/>
</dbReference>
<keyword evidence="4" id="KW-0808">Transferase</keyword>
<evidence type="ECO:0000256" key="10">
    <source>
        <dbReference type="SAM" id="Phobius"/>
    </source>
</evidence>
<evidence type="ECO:0000256" key="9">
    <source>
        <dbReference type="SAM" id="MobiDB-lite"/>
    </source>
</evidence>
<feature type="transmembrane region" description="Helical" evidence="10">
    <location>
        <begin position="36"/>
        <end position="54"/>
    </location>
</feature>
<evidence type="ECO:0000259" key="11">
    <source>
        <dbReference type="Pfam" id="PF02518"/>
    </source>
</evidence>
<feature type="region of interest" description="Disordered" evidence="9">
    <location>
        <begin position="391"/>
        <end position="468"/>
    </location>
</feature>
<keyword evidence="10" id="KW-1133">Transmembrane helix</keyword>
<comment type="catalytic activity">
    <reaction evidence="1">
        <text>ATP + protein L-histidine = ADP + protein N-phospho-L-histidine.</text>
        <dbReference type="EC" id="2.7.13.3"/>
    </reaction>
</comment>
<dbReference type="PANTHER" id="PTHR24421">
    <property type="entry name" value="NITRATE/NITRITE SENSOR PROTEIN NARX-RELATED"/>
    <property type="match status" value="1"/>
</dbReference>
<gene>
    <name evidence="13" type="ORF">HDA43_001545</name>
</gene>
<dbReference type="EMBL" id="JACCCO010000001">
    <property type="protein sequence ID" value="NYF39386.1"/>
    <property type="molecule type" value="Genomic_DNA"/>
</dbReference>
<dbReference type="GO" id="GO:0046983">
    <property type="term" value="F:protein dimerization activity"/>
    <property type="evidence" value="ECO:0007669"/>
    <property type="project" value="InterPro"/>
</dbReference>
<keyword evidence="7" id="KW-0067">ATP-binding</keyword>
<evidence type="ECO:0000313" key="14">
    <source>
        <dbReference type="Proteomes" id="UP000576393"/>
    </source>
</evidence>
<evidence type="ECO:0000256" key="7">
    <source>
        <dbReference type="ARBA" id="ARBA00022840"/>
    </source>
</evidence>
<feature type="domain" description="Signal transduction histidine kinase subgroup 3 dimerisation and phosphoacceptor" evidence="12">
    <location>
        <begin position="197"/>
        <end position="261"/>
    </location>
</feature>
<reference evidence="13 14" key="1">
    <citation type="submission" date="2020-07" db="EMBL/GenBank/DDBJ databases">
        <title>Sequencing the genomes of 1000 actinobacteria strains.</title>
        <authorList>
            <person name="Klenk H.-P."/>
        </authorList>
    </citation>
    <scope>NUCLEOTIDE SEQUENCE [LARGE SCALE GENOMIC DNA]</scope>
    <source>
        <strain evidence="13 14">DSM 45763</strain>
    </source>
</reference>
<dbReference type="InterPro" id="IPR003594">
    <property type="entry name" value="HATPase_dom"/>
</dbReference>
<dbReference type="InterPro" id="IPR011712">
    <property type="entry name" value="Sig_transdc_His_kin_sub3_dim/P"/>
</dbReference>
<feature type="domain" description="Histidine kinase/HSP90-like ATPase" evidence="11">
    <location>
        <begin position="300"/>
        <end position="392"/>
    </location>
</feature>
<dbReference type="GO" id="GO:0016020">
    <property type="term" value="C:membrane"/>
    <property type="evidence" value="ECO:0007669"/>
    <property type="project" value="InterPro"/>
</dbReference>
<keyword evidence="10" id="KW-0812">Transmembrane</keyword>
<dbReference type="PANTHER" id="PTHR24421:SF10">
    <property type="entry name" value="NITRATE_NITRITE SENSOR PROTEIN NARQ"/>
    <property type="match status" value="1"/>
</dbReference>
<protein>
    <recommendedName>
        <fullName evidence="2">histidine kinase</fullName>
        <ecNumber evidence="2">2.7.13.3</ecNumber>
    </recommendedName>
</protein>
<dbReference type="RefSeq" id="WP_179819051.1">
    <property type="nucleotide sequence ID" value="NZ_JACCCO010000001.1"/>
</dbReference>
<accession>A0A852UV16</accession>
<dbReference type="GO" id="GO:0000155">
    <property type="term" value="F:phosphorelay sensor kinase activity"/>
    <property type="evidence" value="ECO:0007669"/>
    <property type="project" value="InterPro"/>
</dbReference>
<keyword evidence="6 13" id="KW-0418">Kinase</keyword>
<evidence type="ECO:0000256" key="1">
    <source>
        <dbReference type="ARBA" id="ARBA00000085"/>
    </source>
</evidence>
<keyword evidence="3" id="KW-0597">Phosphoprotein</keyword>
<evidence type="ECO:0000256" key="6">
    <source>
        <dbReference type="ARBA" id="ARBA00022777"/>
    </source>
</evidence>
<evidence type="ECO:0000256" key="4">
    <source>
        <dbReference type="ARBA" id="ARBA00022679"/>
    </source>
</evidence>
<dbReference type="GO" id="GO:0005524">
    <property type="term" value="F:ATP binding"/>
    <property type="evidence" value="ECO:0007669"/>
    <property type="project" value="UniProtKB-KW"/>
</dbReference>
<proteinExistence type="predicted"/>
<dbReference type="InterPro" id="IPR036890">
    <property type="entry name" value="HATPase_C_sf"/>
</dbReference>
<evidence type="ECO:0000256" key="8">
    <source>
        <dbReference type="ARBA" id="ARBA00023012"/>
    </source>
</evidence>
<dbReference type="InterPro" id="IPR050482">
    <property type="entry name" value="Sensor_HK_TwoCompSys"/>
</dbReference>
<evidence type="ECO:0000259" key="12">
    <source>
        <dbReference type="Pfam" id="PF07730"/>
    </source>
</evidence>
<comment type="caution">
    <text evidence="13">The sequence shown here is derived from an EMBL/GenBank/DDBJ whole genome shotgun (WGS) entry which is preliminary data.</text>
</comment>
<dbReference type="CDD" id="cd16917">
    <property type="entry name" value="HATPase_UhpB-NarQ-NarX-like"/>
    <property type="match status" value="1"/>
</dbReference>
<feature type="compositionally biased region" description="Basic and acidic residues" evidence="9">
    <location>
        <begin position="391"/>
        <end position="439"/>
    </location>
</feature>
<feature type="transmembrane region" description="Helical" evidence="10">
    <location>
        <begin position="153"/>
        <end position="175"/>
    </location>
</feature>
<name>A0A852UV16_9ACTN</name>
<dbReference type="Gene3D" id="1.20.5.1930">
    <property type="match status" value="1"/>
</dbReference>
<dbReference type="Pfam" id="PF02518">
    <property type="entry name" value="HATPase_c"/>
    <property type="match status" value="1"/>
</dbReference>
<evidence type="ECO:0000256" key="5">
    <source>
        <dbReference type="ARBA" id="ARBA00022741"/>
    </source>
</evidence>
<evidence type="ECO:0000256" key="2">
    <source>
        <dbReference type="ARBA" id="ARBA00012438"/>
    </source>
</evidence>
<evidence type="ECO:0000256" key="3">
    <source>
        <dbReference type="ARBA" id="ARBA00022553"/>
    </source>
</evidence>
<dbReference type="Proteomes" id="UP000576393">
    <property type="component" value="Unassembled WGS sequence"/>
</dbReference>
<keyword evidence="10" id="KW-0472">Membrane</keyword>
<organism evidence="13 14">
    <name type="scientific">Streptosporangium sandarakinum</name>
    <dbReference type="NCBI Taxonomy" id="1260955"/>
    <lineage>
        <taxon>Bacteria</taxon>
        <taxon>Bacillati</taxon>
        <taxon>Actinomycetota</taxon>
        <taxon>Actinomycetes</taxon>
        <taxon>Streptosporangiales</taxon>
        <taxon>Streptosporangiaceae</taxon>
        <taxon>Streptosporangium</taxon>
    </lineage>
</organism>
<sequence length="468" mass="49644">MGQPDRRELVTILLLCLPAVLAPALPAWWEPATAWARLWTTAAEVTVICAAVLASRRAPVLPMLAVLVAGTWNVSEGAASFQFWGLDLPSFKVLPLNGLTLAAIVLSHRAGRRAPDPRPALRAFAALLGTGAAAVLALSLFGGPRPAPAVTAFWLPALSGVLLSGLLPWSVGLLFRQRAEQRLRERRLAAGQARLRERNRITQDMHDSIGHDLALIALRAAALEMAPDLPVRHRQAAGELREAAADTTERLHRIIGVLREDDPAPLTPPEESVSDVVERAAASGLRVELRGDGSLRDPTARRVVQESLTNAAKHAPGASVTVEVLGGPAGVTVEVTNPASRATMGRARGGPSGPSGGMGLAGLRERVRLAGGVFEAGPRNGGFRVTARLPRAERPGTERLDAEWSGAERPDVERSGTERPDVEWPRAERSGAEVTREGSLRSLGEAAETGEEMGVDMGVNMDVADGTR</sequence>
<keyword evidence="8" id="KW-0902">Two-component regulatory system</keyword>
<dbReference type="SUPFAM" id="SSF55874">
    <property type="entry name" value="ATPase domain of HSP90 chaperone/DNA topoisomerase II/histidine kinase"/>
    <property type="match status" value="1"/>
</dbReference>
<keyword evidence="14" id="KW-1185">Reference proteome</keyword>
<dbReference type="Gene3D" id="3.30.565.10">
    <property type="entry name" value="Histidine kinase-like ATPase, C-terminal domain"/>
    <property type="match status" value="1"/>
</dbReference>
<dbReference type="EC" id="2.7.13.3" evidence="2"/>
<keyword evidence="5" id="KW-0547">Nucleotide-binding</keyword>